<evidence type="ECO:0000259" key="4">
    <source>
        <dbReference type="PROSITE" id="PS50075"/>
    </source>
</evidence>
<dbReference type="Pfam" id="PF07993">
    <property type="entry name" value="NAD_binding_4"/>
    <property type="match status" value="1"/>
</dbReference>
<dbReference type="CDD" id="cd05918">
    <property type="entry name" value="A_NRPS_SidN3_like"/>
    <property type="match status" value="1"/>
</dbReference>
<evidence type="ECO:0000313" key="6">
    <source>
        <dbReference type="Proteomes" id="UP000054481"/>
    </source>
</evidence>
<dbReference type="Gene3D" id="3.40.50.720">
    <property type="entry name" value="NAD(P)-binding Rossmann-like Domain"/>
    <property type="match status" value="1"/>
</dbReference>
<evidence type="ECO:0000256" key="1">
    <source>
        <dbReference type="ARBA" id="ARBA00022450"/>
    </source>
</evidence>
<keyword evidence="1" id="KW-0596">Phosphopantetheine</keyword>
<dbReference type="InterPro" id="IPR036736">
    <property type="entry name" value="ACP-like_sf"/>
</dbReference>
<dbReference type="InterPro" id="IPR000873">
    <property type="entry name" value="AMP-dep_synth/lig_dom"/>
</dbReference>
<keyword evidence="6" id="KW-1185">Reference proteome</keyword>
<dbReference type="OrthoDB" id="4895341at2759"/>
<name>A0A0F7ZUR4_9HYPO</name>
<dbReference type="SUPFAM" id="SSF56801">
    <property type="entry name" value="Acetyl-CoA synthetase-like"/>
    <property type="match status" value="1"/>
</dbReference>
<dbReference type="PANTHER" id="PTHR44845:SF4">
    <property type="entry name" value="NONRIBOSOMAL PEPTIDE SYNTHASE INPA"/>
    <property type="match status" value="1"/>
</dbReference>
<dbReference type="InterPro" id="IPR045851">
    <property type="entry name" value="AMP-bd_C_sf"/>
</dbReference>
<dbReference type="NCBIfam" id="TIGR01733">
    <property type="entry name" value="AA-adenyl-dom"/>
    <property type="match status" value="1"/>
</dbReference>
<dbReference type="SUPFAM" id="SSF47336">
    <property type="entry name" value="ACP-like"/>
    <property type="match status" value="1"/>
</dbReference>
<dbReference type="InterPro" id="IPR013120">
    <property type="entry name" value="FAR_NAD-bd"/>
</dbReference>
<evidence type="ECO:0000256" key="3">
    <source>
        <dbReference type="ARBA" id="ARBA00022598"/>
    </source>
</evidence>
<dbReference type="Pfam" id="PF00501">
    <property type="entry name" value="AMP-binding"/>
    <property type="match status" value="1"/>
</dbReference>
<sequence>MTTPDDVHICLFKPSRSDVVTEDRFISAHLDITNLKSFENFQAPIKSLLLTGWALLLKNYLATHLISFASSHPHEDEPAALAESDCENVREHGGYRELIHSLEVADYDSISEIVRRIHQPATQRTLDQTLLSFVNTMIFFHQVPITNSDAANLDVVPEMEQIDICIAVNELHNLLSLDIRLRASKFSHPLAHRLLGTYHHILNLISMGHPGLTVGDVDPLTEQDRHQICNWNTKIPVRREACLHSVFEEHARSRPQAPAVCSWDGEMSYAELNALSTNLAHKLAQLGVGPEVMVPYAFEKSVYAVVATLAVLKAGGAFVPLDVSHPRDRCQSIVSRVEAKLILASAKTAPSLAWLPNVLIIDRVLLDSLPEQYHNPCSGVGPANSAFVLFTSGSTGEPKGLVQEHASVCTVNEAYGHNLFLTQESRVLNFAAYTFDVSTVDIFATLYHGGCVCIPSEEDRLNDVVRVINDFRVNWVDLTPSFAMASMPRPGDMPTLKTLVLAGEEVKREHVAHFTGTIERVINCYGPAEAGGCLASVYQDATSQPQTVGIALTSASCWIVDPGQGDRLAPIGAVGELIVEGPTLAREYLKDPCKTARAFVRHPGWRVSDGQQVLSRFYRTGDLVSYRPDGLIDYIGRRDTQVKIRGQRVELTEIEQHLAANETIKRCVVEFPESGVYGKSLVGVIEPHLGKGQRESSADSFLQLVPNHLMLENGFSIDASIKTLTNKIPVYMMPAAWLVVNTLPLTDSKKVDRRKVRAWLAGLSVLQEPVLSGSVANADRIPPVNALAVELSQKVGEIIANGNTLKFSALNGRNFGLVAAGLDSIQVMTLSRWIRDQYGLKITANLLTRPSFTIQELARVVTALKNGHEQEKFQCRLDILDEVDVLSKRLSRPASIMDEDSNISRTVSTVFLTGGTGFLGIEIMRQLLVEHAVKTVIVLVRAKNVQHGKARLTAAASRAGWWAPSFSDRIEIWPGDLSRTNLGLSDQHWRRLAGHSSSGEPVDVIIHNGAEVRWNLAYDSLKASNTMSTLHLLETMIERRPGGRFLYVSGGQSLSTKAEDEEGEEAVAAQGAHRTGYAQSKMISELLVRRFARSERGRNHIIRVVKPSYIIGDARSGMANQSDYLWGYTKSAIELRTYSRDTMNGWLFISDITAVASTICQICETDLYPASPTVVKVLDGVAMQDFWHVLEHEFGYELKAVDGHAWWRSLQSHVEQAGSEHCLWALQDILDADLGEIASTETVPSAAMVASSPAVLRAVRRNVRYLRDHVQFLPPMPSRDHAARRASSGGWVEAVIEHWHKWVAFITRLLFRTEPTPES</sequence>
<dbReference type="SUPFAM" id="SSF51735">
    <property type="entry name" value="NAD(P)-binding Rossmann-fold domains"/>
    <property type="match status" value="1"/>
</dbReference>
<dbReference type="PROSITE" id="PS00012">
    <property type="entry name" value="PHOSPHOPANTETHEINE"/>
    <property type="match status" value="1"/>
</dbReference>
<dbReference type="FunFam" id="3.40.50.12780:FF:000014">
    <property type="entry name" value="Nonribosomal peptide synthetase 1"/>
    <property type="match status" value="1"/>
</dbReference>
<protein>
    <recommendedName>
        <fullName evidence="4">Carrier domain-containing protein</fullName>
    </recommendedName>
</protein>
<organism evidence="5 6">
    <name type="scientific">Hirsutella minnesotensis 3608</name>
    <dbReference type="NCBI Taxonomy" id="1043627"/>
    <lineage>
        <taxon>Eukaryota</taxon>
        <taxon>Fungi</taxon>
        <taxon>Dikarya</taxon>
        <taxon>Ascomycota</taxon>
        <taxon>Pezizomycotina</taxon>
        <taxon>Sordariomycetes</taxon>
        <taxon>Hypocreomycetidae</taxon>
        <taxon>Hypocreales</taxon>
        <taxon>Ophiocordycipitaceae</taxon>
        <taxon>Hirsutella</taxon>
    </lineage>
</organism>
<evidence type="ECO:0000313" key="5">
    <source>
        <dbReference type="EMBL" id="KJZ75318.1"/>
    </source>
</evidence>
<dbReference type="Gene3D" id="3.30.559.30">
    <property type="entry name" value="Nonribosomal peptide synthetase, condensation domain"/>
    <property type="match status" value="1"/>
</dbReference>
<accession>A0A0F7ZUR4</accession>
<dbReference type="PROSITE" id="PS50075">
    <property type="entry name" value="CARRIER"/>
    <property type="match status" value="1"/>
</dbReference>
<dbReference type="InterPro" id="IPR010080">
    <property type="entry name" value="Thioester_reductase-like_dom"/>
</dbReference>
<dbReference type="Pfam" id="PF00550">
    <property type="entry name" value="PP-binding"/>
    <property type="match status" value="1"/>
</dbReference>
<reference evidence="5 6" key="1">
    <citation type="journal article" date="2014" name="Genome Biol. Evol.">
        <title>Comparative genomics and transcriptomics analyses reveal divergent lifestyle features of nematode endoparasitic fungus Hirsutella minnesotensis.</title>
        <authorList>
            <person name="Lai Y."/>
            <person name="Liu K."/>
            <person name="Zhang X."/>
            <person name="Zhang X."/>
            <person name="Li K."/>
            <person name="Wang N."/>
            <person name="Shu C."/>
            <person name="Wu Y."/>
            <person name="Wang C."/>
            <person name="Bushley K.E."/>
            <person name="Xiang M."/>
            <person name="Liu X."/>
        </authorList>
    </citation>
    <scope>NUCLEOTIDE SEQUENCE [LARGE SCALE GENOMIC DNA]</scope>
    <source>
        <strain evidence="5 6">3608</strain>
    </source>
</reference>
<dbReference type="PANTHER" id="PTHR44845">
    <property type="entry name" value="CARRIER DOMAIN-CONTAINING PROTEIN"/>
    <property type="match status" value="1"/>
</dbReference>
<dbReference type="FunFam" id="3.40.50.980:FF:000001">
    <property type="entry name" value="Non-ribosomal peptide synthetase"/>
    <property type="match status" value="1"/>
</dbReference>
<dbReference type="InterPro" id="IPR036291">
    <property type="entry name" value="NAD(P)-bd_dom_sf"/>
</dbReference>
<dbReference type="InterPro" id="IPR020845">
    <property type="entry name" value="AMP-binding_CS"/>
</dbReference>
<dbReference type="InterPro" id="IPR006162">
    <property type="entry name" value="Ppantetheine_attach_site"/>
</dbReference>
<dbReference type="EMBL" id="KQ030518">
    <property type="protein sequence ID" value="KJZ75318.1"/>
    <property type="molecule type" value="Genomic_DNA"/>
</dbReference>
<dbReference type="PROSITE" id="PS00455">
    <property type="entry name" value="AMP_BINDING"/>
    <property type="match status" value="1"/>
</dbReference>
<evidence type="ECO:0000256" key="2">
    <source>
        <dbReference type="ARBA" id="ARBA00022553"/>
    </source>
</evidence>
<dbReference type="Gene3D" id="3.40.50.12780">
    <property type="entry name" value="N-terminal domain of ligase-like"/>
    <property type="match status" value="1"/>
</dbReference>
<keyword evidence="3" id="KW-0436">Ligase</keyword>
<dbReference type="Gene3D" id="3.30.300.30">
    <property type="match status" value="1"/>
</dbReference>
<dbReference type="Gene3D" id="1.10.1200.10">
    <property type="entry name" value="ACP-like"/>
    <property type="match status" value="1"/>
</dbReference>
<dbReference type="NCBIfam" id="TIGR01746">
    <property type="entry name" value="Thioester-redct"/>
    <property type="match status" value="1"/>
</dbReference>
<dbReference type="InterPro" id="IPR042099">
    <property type="entry name" value="ANL_N_sf"/>
</dbReference>
<gene>
    <name evidence="5" type="ORF">HIM_05244</name>
</gene>
<dbReference type="InterPro" id="IPR009081">
    <property type="entry name" value="PP-bd_ACP"/>
</dbReference>
<dbReference type="GO" id="GO:0016874">
    <property type="term" value="F:ligase activity"/>
    <property type="evidence" value="ECO:0007669"/>
    <property type="project" value="UniProtKB-KW"/>
</dbReference>
<keyword evidence="2" id="KW-0597">Phosphoprotein</keyword>
<feature type="domain" description="Carrier" evidence="4">
    <location>
        <begin position="789"/>
        <end position="865"/>
    </location>
</feature>
<dbReference type="InterPro" id="IPR010071">
    <property type="entry name" value="AA_adenyl_dom"/>
</dbReference>
<dbReference type="Proteomes" id="UP000054481">
    <property type="component" value="Unassembled WGS sequence"/>
</dbReference>
<proteinExistence type="predicted"/>